<organism evidence="2">
    <name type="scientific">Dirofilaria repens</name>
    <dbReference type="NCBI Taxonomy" id="31241"/>
    <lineage>
        <taxon>Eukaryota</taxon>
        <taxon>Metazoa</taxon>
        <taxon>Ecdysozoa</taxon>
        <taxon>Nematoda</taxon>
        <taxon>Chromadorea</taxon>
        <taxon>Rhabditida</taxon>
        <taxon>Spirurina</taxon>
        <taxon>Spiruromorpha</taxon>
        <taxon>Filarioidea</taxon>
        <taxon>Onchocercidae</taxon>
        <taxon>Dirofilaria</taxon>
    </lineage>
</organism>
<dbReference type="EMBL" id="KX265063">
    <property type="protein sequence ID" value="AOP18727.1"/>
    <property type="molecule type" value="Genomic_DNA"/>
</dbReference>
<feature type="transmembrane region" description="Helical" evidence="1">
    <location>
        <begin position="16"/>
        <end position="37"/>
    </location>
</feature>
<keyword evidence="1" id="KW-0472">Membrane</keyword>
<dbReference type="AlphaFoldDB" id="A0A1C9JA53"/>
<evidence type="ECO:0000256" key="1">
    <source>
        <dbReference type="SAM" id="Phobius"/>
    </source>
</evidence>
<accession>A0A1C9JA53</accession>
<gene>
    <name evidence="2" type="primary">ND4L</name>
</gene>
<name>A0A1C9JA53_9BILA</name>
<geneLocation type="mitochondrion" evidence="2"/>
<reference evidence="2" key="1">
    <citation type="journal article" date="2016" name="PLoS Negl. Trop. Dis.">
        <title>The mitochondrial genomes of the zoonotic canine filarial parasites Dirofilaria (Nochtiella) repens and Candidatus Dirofilaria (Nochtiella) honkongensis.</title>
        <authorList>
            <person name="Yilmaz E."/>
            <person name="Fritzenwanker M."/>
            <person name="Pantchev N."/>
            <person name="Lendner M."/>
            <person name="Wongkamchai S."/>
            <person name="Otranto D."/>
            <person name="Kroidl I."/>
            <person name="Dennebaum M."/>
            <person name="Lee T.H."/>
            <person name="Anh L.T."/>
            <person name="Ramunke S."/>
            <person name="Schaper R."/>
            <person name="von Samson-Himmelstjerna G."/>
            <person name="Poppert S."/>
            <person name="Krucken J."/>
        </authorList>
    </citation>
    <scope>NUCLEOTIDE SEQUENCE</scope>
</reference>
<keyword evidence="1" id="KW-0812">Transmembrane</keyword>
<protein>
    <submittedName>
        <fullName evidence="2">NADH dehydrogenase subunit 4L</fullName>
    </submittedName>
</protein>
<sequence>MFFLSFLFLVFKYSRLIFVLIGIEFLFFSLLVYYVFFFESVFFFFYFLCFGVVSSVVGLVVFFFCVKGYGFDKVMFYFL</sequence>
<feature type="transmembrane region" description="Helical" evidence="1">
    <location>
        <begin position="43"/>
        <end position="66"/>
    </location>
</feature>
<keyword evidence="2" id="KW-0496">Mitochondrion</keyword>
<evidence type="ECO:0000313" key="2">
    <source>
        <dbReference type="EMBL" id="AOP18727.1"/>
    </source>
</evidence>
<dbReference type="Gene3D" id="1.10.287.3510">
    <property type="match status" value="1"/>
</dbReference>
<proteinExistence type="predicted"/>
<keyword evidence="1" id="KW-1133">Transmembrane helix</keyword>